<keyword evidence="2" id="KW-0963">Cytoplasm</keyword>
<evidence type="ECO:0000256" key="9">
    <source>
        <dbReference type="ARBA" id="ARBA00046159"/>
    </source>
</evidence>
<dbReference type="OrthoDB" id="3176171at2759"/>
<sequence length="1092" mass="116233">MAEPKPGPGPGEGNDGVNVNVLLRCRPLSDKEIAERTPQVISCNEALREATLYIQSVGGKQTSKTFRFDRVFSPESSQEKLFKQAIVPIVQEVMEGFNCTIFAYGQTGTGKTYTMEGGPRRSDDGKVLSAEAGVIPRSIKQIFDTIEANNTDSTVKVTFLELYNEELTDLLSTFDDGKEDGKRLRLLEDRSGVVVQGLEEVVVKSAAEIYQVLDRGTAKRRTAETLLNKRSSRSHSVFSITIHMREVTPEGEDVVKVGKLNLVDLAGSENISRSGAKDGRAREAGSINQSLLTLGRVITALVEHSGHVPYRDSKLTRLLRESLGGKTKTCIIATIAPTVQCQEETISTLDYAHRAKNIRNRPEVNQKISKTAMIKEMSSEMEKLRMELIAQREKNGIYISTDKFQADELERVQLRDTVKALREEMKLEQEEFAATLEQQKSESDKAISRLQSELSAAKADLEYMDARLQEASRSIHERQYIITAQRTAEQDVAEAAEAVRIELAAAAQDVGVLFASLEELSDVHSGDRDTIKHVQSLVAERLGGLGSKLTGAAEGQRRQLAGLGESLASFKAQKAQDLQQLLGRVAAVQDTVAAMRDAVERQAQAAEAAASAALGRINDATGSHVAVAVAAAQGLEAATRGAVDALAQAMEQQSQQLAAFTQQQAASSEAACKALHEAMGRLSGRFEGVQAAADQAGTVVEERTAALGEGMGSFAERYKESCAAQQAVLMAQITALVAAFAEERAGEVAREVTALKQQAVEGGKVVRRQLGGIAGTAASARQEVQEAEASLASGMQSQQGRVQEATTSLTASLRSTHDQARAIHAGVAGQLATSITAQECFNKGMGQACSSGIEAVQGAVRACVTGAYEAAASAAYSATELSRGLEEQAEAAAASTDTWVAACSSLDVNLTDACSQQADGMSALASEAASLLQQRLDVERALPPPAQRDFNVPQASALKELRCAPEEKLLARCHAEFPQVFAAGMAAPSSPRSNTSAASSPPLPSGGENVTPLHPQVAPLVPQTAGQQQATGSVPPSPRTGAGTGLRSRIPSKPSLIPSSPATGKELPPNVTSRQQLADKTNNKQSSILADW</sequence>
<keyword evidence="3" id="KW-0493">Microtubule</keyword>
<gene>
    <name evidence="14" type="ORF">CHLRE_16g672497v5</name>
</gene>
<dbReference type="SMART" id="SM00129">
    <property type="entry name" value="KISc"/>
    <property type="match status" value="1"/>
</dbReference>
<dbReference type="STRING" id="3055.A0A2K3CVQ1"/>
<keyword evidence="15" id="KW-1185">Reference proteome</keyword>
<accession>A0A2K3CVQ1</accession>
<dbReference type="InterPro" id="IPR001752">
    <property type="entry name" value="Kinesin_motor_dom"/>
</dbReference>
<dbReference type="GO" id="GO:0007018">
    <property type="term" value="P:microtubule-based movement"/>
    <property type="evidence" value="ECO:0007669"/>
    <property type="project" value="InterPro"/>
</dbReference>
<dbReference type="PROSITE" id="PS50067">
    <property type="entry name" value="KINESIN_MOTOR_2"/>
    <property type="match status" value="1"/>
</dbReference>
<dbReference type="CDD" id="cd01364">
    <property type="entry name" value="KISc_BimC_Eg5"/>
    <property type="match status" value="1"/>
</dbReference>
<dbReference type="InParanoid" id="A0A2K3CVQ1"/>
<dbReference type="SUPFAM" id="SSF52540">
    <property type="entry name" value="P-loop containing nucleoside triphosphate hydrolases"/>
    <property type="match status" value="1"/>
</dbReference>
<comment type="subcellular location">
    <subcellularLocation>
        <location evidence="1">Cytoplasm</location>
        <location evidence="1">Cytoskeleton</location>
        <location evidence="1">Spindle</location>
    </subcellularLocation>
</comment>
<feature type="binding site" evidence="10">
    <location>
        <begin position="105"/>
        <end position="112"/>
    </location>
    <ligand>
        <name>ATP</name>
        <dbReference type="ChEBI" id="CHEBI:30616"/>
    </ligand>
</feature>
<evidence type="ECO:0000256" key="12">
    <source>
        <dbReference type="SAM" id="MobiDB-lite"/>
    </source>
</evidence>
<dbReference type="InterPro" id="IPR036961">
    <property type="entry name" value="Kinesin_motor_dom_sf"/>
</dbReference>
<dbReference type="PROSITE" id="PS00411">
    <property type="entry name" value="KINESIN_MOTOR_1"/>
    <property type="match status" value="1"/>
</dbReference>
<dbReference type="PANTHER" id="PTHR47970:SF12">
    <property type="entry name" value="KINESIN FAMILY MEMBER 11"/>
    <property type="match status" value="1"/>
</dbReference>
<dbReference type="InterPro" id="IPR047241">
    <property type="entry name" value="KIF11-like_kin_motor_dom"/>
</dbReference>
<dbReference type="PANTHER" id="PTHR47970">
    <property type="entry name" value="KINESIN-LIKE PROTEIN KIF11"/>
    <property type="match status" value="1"/>
</dbReference>
<dbReference type="AlphaFoldDB" id="A0A2K3CVQ1"/>
<evidence type="ECO:0000256" key="5">
    <source>
        <dbReference type="ARBA" id="ARBA00022840"/>
    </source>
</evidence>
<dbReference type="GO" id="GO:0008574">
    <property type="term" value="F:plus-end-directed microtubule motor activity"/>
    <property type="evidence" value="ECO:0000318"/>
    <property type="project" value="GO_Central"/>
</dbReference>
<keyword evidence="5 10" id="KW-0067">ATP-binding</keyword>
<dbReference type="GO" id="GO:0008017">
    <property type="term" value="F:microtubule binding"/>
    <property type="evidence" value="ECO:0007669"/>
    <property type="project" value="InterPro"/>
</dbReference>
<evidence type="ECO:0000256" key="1">
    <source>
        <dbReference type="ARBA" id="ARBA00004186"/>
    </source>
</evidence>
<organism evidence="14 15">
    <name type="scientific">Chlamydomonas reinhardtii</name>
    <name type="common">Chlamydomonas smithii</name>
    <dbReference type="NCBI Taxonomy" id="3055"/>
    <lineage>
        <taxon>Eukaryota</taxon>
        <taxon>Viridiplantae</taxon>
        <taxon>Chlorophyta</taxon>
        <taxon>core chlorophytes</taxon>
        <taxon>Chlorophyceae</taxon>
        <taxon>CS clade</taxon>
        <taxon>Chlamydomonadales</taxon>
        <taxon>Chlamydomonadaceae</taxon>
        <taxon>Chlamydomonas</taxon>
    </lineage>
</organism>
<evidence type="ECO:0000256" key="8">
    <source>
        <dbReference type="ARBA" id="ARBA00034704"/>
    </source>
</evidence>
<dbReference type="InterPro" id="IPR027417">
    <property type="entry name" value="P-loop_NTPase"/>
</dbReference>
<dbReference type="Pfam" id="PF00225">
    <property type="entry name" value="Kinesin"/>
    <property type="match status" value="1"/>
</dbReference>
<feature type="domain" description="Kinesin motor" evidence="13">
    <location>
        <begin position="18"/>
        <end position="358"/>
    </location>
</feature>
<dbReference type="OMA" id="NEACSIN"/>
<dbReference type="GO" id="GO:0005876">
    <property type="term" value="C:spindle microtubule"/>
    <property type="evidence" value="ECO:0000318"/>
    <property type="project" value="GO_Central"/>
</dbReference>
<keyword evidence="7" id="KW-0206">Cytoskeleton</keyword>
<dbReference type="GO" id="GO:0090307">
    <property type="term" value="P:mitotic spindle assembly"/>
    <property type="evidence" value="ECO:0000318"/>
    <property type="project" value="GO_Central"/>
</dbReference>
<feature type="compositionally biased region" description="Polar residues" evidence="12">
    <location>
        <begin position="1024"/>
        <end position="1034"/>
    </location>
</feature>
<evidence type="ECO:0000313" key="15">
    <source>
        <dbReference type="Proteomes" id="UP000006906"/>
    </source>
</evidence>
<dbReference type="FunFam" id="3.40.850.10:FF:000019">
    <property type="entry name" value="Kinesin-like protein KIN-5D"/>
    <property type="match status" value="1"/>
</dbReference>
<evidence type="ECO:0000256" key="4">
    <source>
        <dbReference type="ARBA" id="ARBA00022741"/>
    </source>
</evidence>
<keyword evidence="11" id="KW-0175">Coiled coil</keyword>
<proteinExistence type="inferred from homology"/>
<evidence type="ECO:0000256" key="3">
    <source>
        <dbReference type="ARBA" id="ARBA00022701"/>
    </source>
</evidence>
<keyword evidence="6 10" id="KW-0505">Motor protein</keyword>
<evidence type="ECO:0000256" key="10">
    <source>
        <dbReference type="PROSITE-ProRule" id="PRU00283"/>
    </source>
</evidence>
<dbReference type="Proteomes" id="UP000006906">
    <property type="component" value="Chromosome 16"/>
</dbReference>
<dbReference type="KEGG" id="cre:CHLRE_16g672497v5"/>
<evidence type="ECO:0000259" key="13">
    <source>
        <dbReference type="PROSITE" id="PS50067"/>
    </source>
</evidence>
<comment type="similarity">
    <text evidence="8">Belongs to the TRAFAC class myosin-kinesin ATPase superfamily. Kinesin family. KIN-5/BimC subfamily.</text>
</comment>
<dbReference type="PaxDb" id="3055-EDP01240"/>
<feature type="compositionally biased region" description="Polar residues" evidence="12">
    <location>
        <begin position="1070"/>
        <end position="1092"/>
    </location>
</feature>
<protein>
    <recommendedName>
        <fullName evidence="13">Kinesin motor domain-containing protein</fullName>
    </recommendedName>
</protein>
<dbReference type="FunCoup" id="A0A2K3CVQ1">
    <property type="interactions" value="1241"/>
</dbReference>
<dbReference type="EMBL" id="CM008977">
    <property type="protein sequence ID" value="PNW72363.1"/>
    <property type="molecule type" value="Genomic_DNA"/>
</dbReference>
<dbReference type="Gramene" id="PNW72363">
    <property type="protein sequence ID" value="PNW72363"/>
    <property type="gene ID" value="CHLRE_16g672497v5"/>
</dbReference>
<dbReference type="InterPro" id="IPR047149">
    <property type="entry name" value="KIF11-like"/>
</dbReference>
<evidence type="ECO:0000256" key="6">
    <source>
        <dbReference type="ARBA" id="ARBA00023175"/>
    </source>
</evidence>
<keyword evidence="4 10" id="KW-0547">Nucleotide-binding</keyword>
<dbReference type="InterPro" id="IPR019821">
    <property type="entry name" value="Kinesin_motor_CS"/>
</dbReference>
<reference evidence="14 15" key="1">
    <citation type="journal article" date="2007" name="Science">
        <title>The Chlamydomonas genome reveals the evolution of key animal and plant functions.</title>
        <authorList>
            <person name="Merchant S.S."/>
            <person name="Prochnik S.E."/>
            <person name="Vallon O."/>
            <person name="Harris E.H."/>
            <person name="Karpowicz S.J."/>
            <person name="Witman G.B."/>
            <person name="Terry A."/>
            <person name="Salamov A."/>
            <person name="Fritz-Laylin L.K."/>
            <person name="Marechal-Drouard L."/>
            <person name="Marshall W.F."/>
            <person name="Qu L.H."/>
            <person name="Nelson D.R."/>
            <person name="Sanderfoot A.A."/>
            <person name="Spalding M.H."/>
            <person name="Kapitonov V.V."/>
            <person name="Ren Q."/>
            <person name="Ferris P."/>
            <person name="Lindquist E."/>
            <person name="Shapiro H."/>
            <person name="Lucas S.M."/>
            <person name="Grimwood J."/>
            <person name="Schmutz J."/>
            <person name="Cardol P."/>
            <person name="Cerutti H."/>
            <person name="Chanfreau G."/>
            <person name="Chen C.L."/>
            <person name="Cognat V."/>
            <person name="Croft M.T."/>
            <person name="Dent R."/>
            <person name="Dutcher S."/>
            <person name="Fernandez E."/>
            <person name="Fukuzawa H."/>
            <person name="Gonzalez-Ballester D."/>
            <person name="Gonzalez-Halphen D."/>
            <person name="Hallmann A."/>
            <person name="Hanikenne M."/>
            <person name="Hippler M."/>
            <person name="Inwood W."/>
            <person name="Jabbari K."/>
            <person name="Kalanon M."/>
            <person name="Kuras R."/>
            <person name="Lefebvre P.A."/>
            <person name="Lemaire S.D."/>
            <person name="Lobanov A.V."/>
            <person name="Lohr M."/>
            <person name="Manuell A."/>
            <person name="Meier I."/>
            <person name="Mets L."/>
            <person name="Mittag M."/>
            <person name="Mittelmeier T."/>
            <person name="Moroney J.V."/>
            <person name="Moseley J."/>
            <person name="Napoli C."/>
            <person name="Nedelcu A.M."/>
            <person name="Niyogi K."/>
            <person name="Novoselov S.V."/>
            <person name="Paulsen I.T."/>
            <person name="Pazour G."/>
            <person name="Purton S."/>
            <person name="Ral J.P."/>
            <person name="Riano-Pachon D.M."/>
            <person name="Riekhof W."/>
            <person name="Rymarquis L."/>
            <person name="Schroda M."/>
            <person name="Stern D."/>
            <person name="Umen J."/>
            <person name="Willows R."/>
            <person name="Wilson N."/>
            <person name="Zimmer S.L."/>
            <person name="Allmer J."/>
            <person name="Balk J."/>
            <person name="Bisova K."/>
            <person name="Chen C.J."/>
            <person name="Elias M."/>
            <person name="Gendler K."/>
            <person name="Hauser C."/>
            <person name="Lamb M.R."/>
            <person name="Ledford H."/>
            <person name="Long J.C."/>
            <person name="Minagawa J."/>
            <person name="Page M.D."/>
            <person name="Pan J."/>
            <person name="Pootakham W."/>
            <person name="Roje S."/>
            <person name="Rose A."/>
            <person name="Stahlberg E."/>
            <person name="Terauchi A.M."/>
            <person name="Yang P."/>
            <person name="Ball S."/>
            <person name="Bowler C."/>
            <person name="Dieckmann C.L."/>
            <person name="Gladyshev V.N."/>
            <person name="Green P."/>
            <person name="Jorgensen R."/>
            <person name="Mayfield S."/>
            <person name="Mueller-Roeber B."/>
            <person name="Rajamani S."/>
            <person name="Sayre R.T."/>
            <person name="Brokstein P."/>
            <person name="Dubchak I."/>
            <person name="Goodstein D."/>
            <person name="Hornick L."/>
            <person name="Huang Y.W."/>
            <person name="Jhaveri J."/>
            <person name="Luo Y."/>
            <person name="Martinez D."/>
            <person name="Ngau W.C."/>
            <person name="Otillar B."/>
            <person name="Poliakov A."/>
            <person name="Porter A."/>
            <person name="Szajkowski L."/>
            <person name="Werner G."/>
            <person name="Zhou K."/>
            <person name="Grigoriev I.V."/>
            <person name="Rokhsar D.S."/>
            <person name="Grossman A.R."/>
        </authorList>
    </citation>
    <scope>NUCLEOTIDE SEQUENCE [LARGE SCALE GENOMIC DNA]</scope>
    <source>
        <strain evidence="15">CC-503</strain>
    </source>
</reference>
<dbReference type="ExpressionAtlas" id="A0A2K3CVQ1">
    <property type="expression patterns" value="baseline and differential"/>
</dbReference>
<comment type="function">
    <text evidence="9">Responsible for microtubule translocation. May be important for the organization of phragmoplast-specific arrays of microtubules. Plays an essential role in stabilizing the mitotic spindle. Required during mitotic cytokinesis.</text>
</comment>
<evidence type="ECO:0000256" key="7">
    <source>
        <dbReference type="ARBA" id="ARBA00023212"/>
    </source>
</evidence>
<feature type="compositionally biased region" description="Low complexity" evidence="12">
    <location>
        <begin position="1047"/>
        <end position="1061"/>
    </location>
</feature>
<dbReference type="GO" id="GO:0051231">
    <property type="term" value="P:spindle elongation"/>
    <property type="evidence" value="ECO:0000318"/>
    <property type="project" value="GO_Central"/>
</dbReference>
<dbReference type="GO" id="GO:0072686">
    <property type="term" value="C:mitotic spindle"/>
    <property type="evidence" value="ECO:0000318"/>
    <property type="project" value="GO_Central"/>
</dbReference>
<name>A0A2K3CVQ1_CHLRE</name>
<dbReference type="GeneID" id="5721383"/>
<evidence type="ECO:0000256" key="11">
    <source>
        <dbReference type="SAM" id="Coils"/>
    </source>
</evidence>
<feature type="coiled-coil region" evidence="11">
    <location>
        <begin position="374"/>
        <end position="467"/>
    </location>
</feature>
<evidence type="ECO:0000256" key="2">
    <source>
        <dbReference type="ARBA" id="ARBA00022490"/>
    </source>
</evidence>
<dbReference type="RefSeq" id="XP_001695904.2">
    <property type="nucleotide sequence ID" value="XM_001695852.2"/>
</dbReference>
<feature type="region of interest" description="Disordered" evidence="12">
    <location>
        <begin position="986"/>
        <end position="1092"/>
    </location>
</feature>
<feature type="compositionally biased region" description="Low complexity" evidence="12">
    <location>
        <begin position="986"/>
        <end position="1000"/>
    </location>
</feature>
<dbReference type="PRINTS" id="PR00380">
    <property type="entry name" value="KINESINHEAVY"/>
</dbReference>
<dbReference type="GO" id="GO:0005524">
    <property type="term" value="F:ATP binding"/>
    <property type="evidence" value="ECO:0007669"/>
    <property type="project" value="UniProtKB-UniRule"/>
</dbReference>
<dbReference type="Gene3D" id="3.40.850.10">
    <property type="entry name" value="Kinesin motor domain"/>
    <property type="match status" value="1"/>
</dbReference>
<evidence type="ECO:0000313" key="14">
    <source>
        <dbReference type="EMBL" id="PNW72363.1"/>
    </source>
</evidence>